<dbReference type="InterPro" id="IPR003593">
    <property type="entry name" value="AAA+_ATPase"/>
</dbReference>
<name>A0A1T4WSM7_9MICO</name>
<protein>
    <submittedName>
        <fullName evidence="15">Peptide/nickel transport system permease protein</fullName>
    </submittedName>
</protein>
<evidence type="ECO:0000256" key="9">
    <source>
        <dbReference type="ARBA" id="ARBA00022989"/>
    </source>
</evidence>
<dbReference type="GO" id="GO:0005524">
    <property type="term" value="F:ATP binding"/>
    <property type="evidence" value="ECO:0007669"/>
    <property type="project" value="UniProtKB-KW"/>
</dbReference>
<evidence type="ECO:0000256" key="5">
    <source>
        <dbReference type="ARBA" id="ARBA00022475"/>
    </source>
</evidence>
<feature type="transmembrane region" description="Helical" evidence="11">
    <location>
        <begin position="154"/>
        <end position="172"/>
    </location>
</feature>
<dbReference type="RefSeq" id="WP_044440506.1">
    <property type="nucleotide sequence ID" value="NZ_FUYG01000001.1"/>
</dbReference>
<dbReference type="EMBL" id="FUYG01000001">
    <property type="protein sequence ID" value="SKA80279.1"/>
    <property type="molecule type" value="Genomic_DNA"/>
</dbReference>
<evidence type="ECO:0000256" key="7">
    <source>
        <dbReference type="ARBA" id="ARBA00022741"/>
    </source>
</evidence>
<evidence type="ECO:0000259" key="14">
    <source>
        <dbReference type="PROSITE" id="PS50928"/>
    </source>
</evidence>
<dbReference type="GO" id="GO:0016887">
    <property type="term" value="F:ATP hydrolysis activity"/>
    <property type="evidence" value="ECO:0007669"/>
    <property type="project" value="InterPro"/>
</dbReference>
<feature type="transmembrane region" description="Helical" evidence="11">
    <location>
        <begin position="95"/>
        <end position="117"/>
    </location>
</feature>
<comment type="similarity">
    <text evidence="3">Belongs to the ABC transporter superfamily.</text>
</comment>
<dbReference type="InterPro" id="IPR027417">
    <property type="entry name" value="P-loop_NTPase"/>
</dbReference>
<dbReference type="PANTHER" id="PTHR43297">
    <property type="entry name" value="OLIGOPEPTIDE TRANSPORT ATP-BINDING PROTEIN APPD"/>
    <property type="match status" value="1"/>
</dbReference>
<dbReference type="Gene3D" id="3.40.50.300">
    <property type="entry name" value="P-loop containing nucleotide triphosphate hydrolases"/>
    <property type="match status" value="1"/>
</dbReference>
<sequence>MSAEQLLNDPDLSATPRRSVLRRLARDPQAIITTTLILIIVAAGFLGPIFLAVDPNQADLRSANALPGTPGHPLGADQSGRDILARLLASAQTSAISGLIGAGVALVVGVTMGLIGGYFGRRTSAVTEWVFNLVMTFPGVLLLIVLTPVTGGDYRFTMLIFGFMLSPTIFRITRNLVMGTKQELFVDAARVSGLSNTRILGRHVLSAVRGPIIVATAFLIGTAIATQAGLAFLGIGSSAVPSFGSMVGEGFTNLTRRPLQFLWPSLVLGILTASLVLLGNALRDALEGLRTVPPRRGRTESPAEPVSMGEEDEAPLLRIRHLAIGYPSTTGEIEEVVHGVDLDVRAGEILGLVGESGSGKTQTAFAVLGLLPPEAVITRGSVQLNGRELLGLSGEELRTYRGKTIAYIPQEPMSNLDPSYRVGSQLVESLRATSTLSNREAKERVLALLARVGIPDPQRVFRMYPFEISGGMAQRVLIAGAVASRPALLIADEPTTALDVTVQAEILDLLRDLQAELGMAVLLVTHNFGVVADLCESMAVMQKGRIVETGKVRQTFAEPQADYTRTLLDSILDEDTVRTDPPVAPRDHKEVAR</sequence>
<feature type="transmembrane region" description="Helical" evidence="11">
    <location>
        <begin position="212"/>
        <end position="241"/>
    </location>
</feature>
<evidence type="ECO:0000256" key="11">
    <source>
        <dbReference type="RuleBase" id="RU363032"/>
    </source>
</evidence>
<organism evidence="15 16">
    <name type="scientific">Agreia bicolorata</name>
    <dbReference type="NCBI Taxonomy" id="110935"/>
    <lineage>
        <taxon>Bacteria</taxon>
        <taxon>Bacillati</taxon>
        <taxon>Actinomycetota</taxon>
        <taxon>Actinomycetes</taxon>
        <taxon>Micrococcales</taxon>
        <taxon>Microbacteriaceae</taxon>
        <taxon>Agreia</taxon>
    </lineage>
</organism>
<evidence type="ECO:0000256" key="2">
    <source>
        <dbReference type="ARBA" id="ARBA00004202"/>
    </source>
</evidence>
<dbReference type="CDD" id="cd06261">
    <property type="entry name" value="TM_PBP2"/>
    <property type="match status" value="1"/>
</dbReference>
<dbReference type="PROSITE" id="PS00211">
    <property type="entry name" value="ABC_TRANSPORTER_1"/>
    <property type="match status" value="1"/>
</dbReference>
<dbReference type="GO" id="GO:0005886">
    <property type="term" value="C:plasma membrane"/>
    <property type="evidence" value="ECO:0007669"/>
    <property type="project" value="UniProtKB-SubCell"/>
</dbReference>
<comment type="subcellular location">
    <subcellularLocation>
        <location evidence="11">Cell membrane</location>
        <topology evidence="11">Multi-pass membrane protein</topology>
    </subcellularLocation>
    <subcellularLocation>
        <location evidence="2">Cell membrane</location>
        <topology evidence="2">Peripheral membrane protein</topology>
    </subcellularLocation>
    <subcellularLocation>
        <location evidence="1">Membrane</location>
        <topology evidence="1">Multi-pass membrane protein</topology>
    </subcellularLocation>
</comment>
<dbReference type="Proteomes" id="UP000189735">
    <property type="component" value="Unassembled WGS sequence"/>
</dbReference>
<comment type="similarity">
    <text evidence="11">Belongs to the binding-protein-dependent transport system permease family.</text>
</comment>
<evidence type="ECO:0000256" key="10">
    <source>
        <dbReference type="ARBA" id="ARBA00023136"/>
    </source>
</evidence>
<dbReference type="SMART" id="SM00382">
    <property type="entry name" value="AAA"/>
    <property type="match status" value="1"/>
</dbReference>
<dbReference type="InterPro" id="IPR017871">
    <property type="entry name" value="ABC_transporter-like_CS"/>
</dbReference>
<dbReference type="InterPro" id="IPR000515">
    <property type="entry name" value="MetI-like"/>
</dbReference>
<keyword evidence="7" id="KW-0547">Nucleotide-binding</keyword>
<feature type="transmembrane region" description="Helical" evidence="11">
    <location>
        <begin position="261"/>
        <end position="282"/>
    </location>
</feature>
<dbReference type="CDD" id="cd03257">
    <property type="entry name" value="ABC_NikE_OppD_transporters"/>
    <property type="match status" value="1"/>
</dbReference>
<feature type="domain" description="ABC transmembrane type-1" evidence="14">
    <location>
        <begin position="91"/>
        <end position="279"/>
    </location>
</feature>
<feature type="domain" description="ABC transporter" evidence="13">
    <location>
        <begin position="317"/>
        <end position="568"/>
    </location>
</feature>
<gene>
    <name evidence="15" type="ORF">SAMN06295879_0178</name>
</gene>
<reference evidence="16" key="1">
    <citation type="submission" date="2017-02" db="EMBL/GenBank/DDBJ databases">
        <authorList>
            <person name="Varghese N."/>
            <person name="Submissions S."/>
        </authorList>
    </citation>
    <scope>NUCLEOTIDE SEQUENCE [LARGE SCALE GENOMIC DNA]</scope>
    <source>
        <strain evidence="16">VKM Ac-2052</strain>
    </source>
</reference>
<keyword evidence="9 11" id="KW-1133">Transmembrane helix</keyword>
<dbReference type="GO" id="GO:0055085">
    <property type="term" value="P:transmembrane transport"/>
    <property type="evidence" value="ECO:0007669"/>
    <property type="project" value="InterPro"/>
</dbReference>
<evidence type="ECO:0000313" key="16">
    <source>
        <dbReference type="Proteomes" id="UP000189735"/>
    </source>
</evidence>
<keyword evidence="10 11" id="KW-0472">Membrane</keyword>
<dbReference type="SUPFAM" id="SSF161098">
    <property type="entry name" value="MetI-like"/>
    <property type="match status" value="1"/>
</dbReference>
<dbReference type="PANTHER" id="PTHR43297:SF2">
    <property type="entry name" value="DIPEPTIDE TRANSPORT ATP-BINDING PROTEIN DPPD"/>
    <property type="match status" value="1"/>
</dbReference>
<keyword evidence="5" id="KW-1003">Cell membrane</keyword>
<dbReference type="InterPro" id="IPR050388">
    <property type="entry name" value="ABC_Ni/Peptide_Import"/>
</dbReference>
<keyword evidence="4 11" id="KW-0813">Transport</keyword>
<dbReference type="Pfam" id="PF00005">
    <property type="entry name" value="ABC_tran"/>
    <property type="match status" value="1"/>
</dbReference>
<dbReference type="PROSITE" id="PS50893">
    <property type="entry name" value="ABC_TRANSPORTER_2"/>
    <property type="match status" value="1"/>
</dbReference>
<keyword evidence="6 11" id="KW-0812">Transmembrane</keyword>
<dbReference type="PROSITE" id="PS50928">
    <property type="entry name" value="ABC_TM1"/>
    <property type="match status" value="1"/>
</dbReference>
<dbReference type="AlphaFoldDB" id="A0A1T4WSM7"/>
<feature type="region of interest" description="Disordered" evidence="12">
    <location>
        <begin position="574"/>
        <end position="593"/>
    </location>
</feature>
<feature type="transmembrane region" description="Helical" evidence="11">
    <location>
        <begin position="30"/>
        <end position="53"/>
    </location>
</feature>
<dbReference type="SUPFAM" id="SSF52540">
    <property type="entry name" value="P-loop containing nucleoside triphosphate hydrolases"/>
    <property type="match status" value="1"/>
</dbReference>
<evidence type="ECO:0000256" key="3">
    <source>
        <dbReference type="ARBA" id="ARBA00005417"/>
    </source>
</evidence>
<proteinExistence type="inferred from homology"/>
<evidence type="ECO:0000259" key="13">
    <source>
        <dbReference type="PROSITE" id="PS50893"/>
    </source>
</evidence>
<keyword evidence="8" id="KW-0067">ATP-binding</keyword>
<feature type="transmembrane region" description="Helical" evidence="11">
    <location>
        <begin position="129"/>
        <end position="148"/>
    </location>
</feature>
<evidence type="ECO:0000256" key="12">
    <source>
        <dbReference type="SAM" id="MobiDB-lite"/>
    </source>
</evidence>
<evidence type="ECO:0000256" key="1">
    <source>
        <dbReference type="ARBA" id="ARBA00004141"/>
    </source>
</evidence>
<accession>A0A1T4WSM7</accession>
<dbReference type="Pfam" id="PF00528">
    <property type="entry name" value="BPD_transp_1"/>
    <property type="match status" value="1"/>
</dbReference>
<evidence type="ECO:0000256" key="4">
    <source>
        <dbReference type="ARBA" id="ARBA00022448"/>
    </source>
</evidence>
<dbReference type="InterPro" id="IPR003439">
    <property type="entry name" value="ABC_transporter-like_ATP-bd"/>
</dbReference>
<evidence type="ECO:0000313" key="15">
    <source>
        <dbReference type="EMBL" id="SKA80279.1"/>
    </source>
</evidence>
<dbReference type="InterPro" id="IPR035906">
    <property type="entry name" value="MetI-like_sf"/>
</dbReference>
<evidence type="ECO:0000256" key="6">
    <source>
        <dbReference type="ARBA" id="ARBA00022692"/>
    </source>
</evidence>
<dbReference type="Gene3D" id="1.10.3720.10">
    <property type="entry name" value="MetI-like"/>
    <property type="match status" value="1"/>
</dbReference>
<evidence type="ECO:0000256" key="8">
    <source>
        <dbReference type="ARBA" id="ARBA00022840"/>
    </source>
</evidence>